<sequence length="80" mass="9371">MYLCYSVLWKLWKGIGKEGEKWKEVEKEEEQEIMGRRMVQENGDNGQSGQKGRFSIEVVGSNPLKRPFLYFEIQGQNSKI</sequence>
<proteinExistence type="predicted"/>
<organism evidence="1 2">
    <name type="scientific">Streblomastix strix</name>
    <dbReference type="NCBI Taxonomy" id="222440"/>
    <lineage>
        <taxon>Eukaryota</taxon>
        <taxon>Metamonada</taxon>
        <taxon>Preaxostyla</taxon>
        <taxon>Oxymonadida</taxon>
        <taxon>Streblomastigidae</taxon>
        <taxon>Streblomastix</taxon>
    </lineage>
</organism>
<gene>
    <name evidence="1" type="ORF">EZS28_021705</name>
</gene>
<name>A0A5J4VKA7_9EUKA</name>
<reference evidence="1 2" key="1">
    <citation type="submission" date="2019-03" db="EMBL/GenBank/DDBJ databases">
        <title>Single cell metagenomics reveals metabolic interactions within the superorganism composed of flagellate Streblomastix strix and complex community of Bacteroidetes bacteria on its surface.</title>
        <authorList>
            <person name="Treitli S.C."/>
            <person name="Kolisko M."/>
            <person name="Husnik F."/>
            <person name="Keeling P."/>
            <person name="Hampl V."/>
        </authorList>
    </citation>
    <scope>NUCLEOTIDE SEQUENCE [LARGE SCALE GENOMIC DNA]</scope>
    <source>
        <strain evidence="1">ST1C</strain>
    </source>
</reference>
<dbReference type="AlphaFoldDB" id="A0A5J4VKA7"/>
<comment type="caution">
    <text evidence="1">The sequence shown here is derived from an EMBL/GenBank/DDBJ whole genome shotgun (WGS) entry which is preliminary data.</text>
</comment>
<evidence type="ECO:0000313" key="1">
    <source>
        <dbReference type="EMBL" id="KAA6382769.1"/>
    </source>
</evidence>
<dbReference type="Proteomes" id="UP000324800">
    <property type="component" value="Unassembled WGS sequence"/>
</dbReference>
<accession>A0A5J4VKA7</accession>
<dbReference type="EMBL" id="SNRW01006605">
    <property type="protein sequence ID" value="KAA6382769.1"/>
    <property type="molecule type" value="Genomic_DNA"/>
</dbReference>
<protein>
    <submittedName>
        <fullName evidence="1">Uncharacterized protein</fullName>
    </submittedName>
</protein>
<evidence type="ECO:0000313" key="2">
    <source>
        <dbReference type="Proteomes" id="UP000324800"/>
    </source>
</evidence>